<gene>
    <name evidence="1" type="ORF">K437DRAFT_74054</name>
</gene>
<dbReference type="InParanoid" id="A0A066WBM4"/>
<comment type="caution">
    <text evidence="1">The sequence shown here is derived from an EMBL/GenBank/DDBJ whole genome shotgun (WGS) entry which is preliminary data.</text>
</comment>
<reference evidence="1 2" key="1">
    <citation type="submission" date="2014-05" db="EMBL/GenBank/DDBJ databases">
        <title>Draft genome sequence of a rare smut relative, Tilletiaria anomala UBC 951.</title>
        <authorList>
            <consortium name="DOE Joint Genome Institute"/>
            <person name="Toome M."/>
            <person name="Kuo A."/>
            <person name="Henrissat B."/>
            <person name="Lipzen A."/>
            <person name="Tritt A."/>
            <person name="Yoshinaga Y."/>
            <person name="Zane M."/>
            <person name="Barry K."/>
            <person name="Grigoriev I.V."/>
            <person name="Spatafora J.W."/>
            <person name="Aimea M.C."/>
        </authorList>
    </citation>
    <scope>NUCLEOTIDE SEQUENCE [LARGE SCALE GENOMIC DNA]</scope>
    <source>
        <strain evidence="1 2">UBC 951</strain>
    </source>
</reference>
<sequence>MFSASLIMTSSLSSVVLPWSSRMMSLSQTGLALDTSSPTFLTTSPAPPDNGGFFQSHSPIMSNSSESDEAFCSDIDLGRRGFPLTSSHLSPSFFPSPLGPGPGKSRSCDCILVVRHAGRASLLLI</sequence>
<accession>A0A066WBM4</accession>
<evidence type="ECO:0000313" key="2">
    <source>
        <dbReference type="Proteomes" id="UP000027361"/>
    </source>
</evidence>
<dbReference type="HOGENOM" id="CLU_1994195_0_0_1"/>
<protein>
    <submittedName>
        <fullName evidence="1">Uncharacterized protein</fullName>
    </submittedName>
</protein>
<keyword evidence="2" id="KW-1185">Reference proteome</keyword>
<dbReference type="AlphaFoldDB" id="A0A066WBM4"/>
<evidence type="ECO:0000313" key="1">
    <source>
        <dbReference type="EMBL" id="KDN49928.1"/>
    </source>
</evidence>
<organism evidence="1 2">
    <name type="scientific">Tilletiaria anomala (strain ATCC 24038 / CBS 436.72 / UBC 951)</name>
    <dbReference type="NCBI Taxonomy" id="1037660"/>
    <lineage>
        <taxon>Eukaryota</taxon>
        <taxon>Fungi</taxon>
        <taxon>Dikarya</taxon>
        <taxon>Basidiomycota</taxon>
        <taxon>Ustilaginomycotina</taxon>
        <taxon>Exobasidiomycetes</taxon>
        <taxon>Georgefischeriales</taxon>
        <taxon>Tilletiariaceae</taxon>
        <taxon>Tilletiaria</taxon>
    </lineage>
</organism>
<dbReference type="Proteomes" id="UP000027361">
    <property type="component" value="Unassembled WGS sequence"/>
</dbReference>
<proteinExistence type="predicted"/>
<dbReference type="GeneID" id="25267775"/>
<name>A0A066WBM4_TILAU</name>
<dbReference type="RefSeq" id="XP_013244442.1">
    <property type="nucleotide sequence ID" value="XM_013388988.1"/>
</dbReference>
<dbReference type="EMBL" id="JMSN01000020">
    <property type="protein sequence ID" value="KDN49928.1"/>
    <property type="molecule type" value="Genomic_DNA"/>
</dbReference>